<reference evidence="4" key="1">
    <citation type="journal article" date="2014" name="Proc. Natl. Acad. Sci. U.S.A.">
        <title>Extensive sampling of basidiomycete genomes demonstrates inadequacy of the white-rot/brown-rot paradigm for wood decay fungi.</title>
        <authorList>
            <person name="Riley R."/>
            <person name="Salamov A.A."/>
            <person name="Brown D.W."/>
            <person name="Nagy L.G."/>
            <person name="Floudas D."/>
            <person name="Held B.W."/>
            <person name="Levasseur A."/>
            <person name="Lombard V."/>
            <person name="Morin E."/>
            <person name="Otillar R."/>
            <person name="Lindquist E.A."/>
            <person name="Sun H."/>
            <person name="LaButti K.M."/>
            <person name="Schmutz J."/>
            <person name="Jabbour D."/>
            <person name="Luo H."/>
            <person name="Baker S.E."/>
            <person name="Pisabarro A.G."/>
            <person name="Walton J.D."/>
            <person name="Blanchette R.A."/>
            <person name="Henrissat B."/>
            <person name="Martin F."/>
            <person name="Cullen D."/>
            <person name="Hibbett D.S."/>
            <person name="Grigoriev I.V."/>
        </authorList>
    </citation>
    <scope>NUCLEOTIDE SEQUENCE [LARGE SCALE GENOMIC DNA]</scope>
    <source>
        <strain evidence="4">MUCL 33604</strain>
    </source>
</reference>
<dbReference type="HOGENOM" id="CLU_853014_0_0_1"/>
<keyword evidence="4" id="KW-1185">Reference proteome</keyword>
<feature type="coiled-coil region" evidence="1">
    <location>
        <begin position="152"/>
        <end position="235"/>
    </location>
</feature>
<dbReference type="Proteomes" id="UP000027265">
    <property type="component" value="Unassembled WGS sequence"/>
</dbReference>
<name>A0A067Q1S4_9AGAM</name>
<accession>A0A067Q1S4</accession>
<keyword evidence="1" id="KW-0175">Coiled coil</keyword>
<evidence type="ECO:0000256" key="2">
    <source>
        <dbReference type="SAM" id="MobiDB-lite"/>
    </source>
</evidence>
<dbReference type="InParanoid" id="A0A067Q1S4"/>
<sequence length="281" mass="31751">MAPRPLQLVVDARYFGAKASQLFDSKREHSYVAKVLRSDLDVLKFPHPKSDDIHRKAGGILEFSWRTTKNSPLYQAVQNAMALTETAKGLQVMHEHSIATVLLRTVQSRPLPSPSTRGPPLAAVSESHTGTKALSGMTSPPSSLPNPPVVAFEDKVSEYRKAQERVSELETRLMEEQEIRDHLAAEGRLRDRQWREQLEENQSLRNRLHEVELALEEEKRTNARLRDQLADGVREATEERTQRVLAESALADIRRECREPFVVPALFDAFLSLSKLTSSDP</sequence>
<dbReference type="AlphaFoldDB" id="A0A067Q1S4"/>
<evidence type="ECO:0000313" key="3">
    <source>
        <dbReference type="EMBL" id="KDQ61013.1"/>
    </source>
</evidence>
<gene>
    <name evidence="3" type="ORF">JAAARDRAFT_191134</name>
</gene>
<dbReference type="EMBL" id="KL197713">
    <property type="protein sequence ID" value="KDQ61013.1"/>
    <property type="molecule type" value="Genomic_DNA"/>
</dbReference>
<dbReference type="OrthoDB" id="3070390at2759"/>
<proteinExistence type="predicted"/>
<feature type="region of interest" description="Disordered" evidence="2">
    <location>
        <begin position="109"/>
        <end position="147"/>
    </location>
</feature>
<protein>
    <submittedName>
        <fullName evidence="3">Uncharacterized protein</fullName>
    </submittedName>
</protein>
<dbReference type="STRING" id="933084.A0A067Q1S4"/>
<organism evidence="3 4">
    <name type="scientific">Jaapia argillacea MUCL 33604</name>
    <dbReference type="NCBI Taxonomy" id="933084"/>
    <lineage>
        <taxon>Eukaryota</taxon>
        <taxon>Fungi</taxon>
        <taxon>Dikarya</taxon>
        <taxon>Basidiomycota</taxon>
        <taxon>Agaricomycotina</taxon>
        <taxon>Agaricomycetes</taxon>
        <taxon>Agaricomycetidae</taxon>
        <taxon>Jaapiales</taxon>
        <taxon>Jaapiaceae</taxon>
        <taxon>Jaapia</taxon>
    </lineage>
</organism>
<evidence type="ECO:0000313" key="4">
    <source>
        <dbReference type="Proteomes" id="UP000027265"/>
    </source>
</evidence>
<feature type="compositionally biased region" description="Polar residues" evidence="2">
    <location>
        <begin position="126"/>
        <end position="138"/>
    </location>
</feature>
<evidence type="ECO:0000256" key="1">
    <source>
        <dbReference type="SAM" id="Coils"/>
    </source>
</evidence>